<dbReference type="EMBL" id="DYXE01000082">
    <property type="protein sequence ID" value="HJH50524.1"/>
    <property type="molecule type" value="Genomic_DNA"/>
</dbReference>
<protein>
    <submittedName>
        <fullName evidence="1">Uncharacterized protein</fullName>
    </submittedName>
</protein>
<sequence>MTMDEINQVERAMDGFYVGYATVSSLKGIRTQQYVFNMTPENITGFLYTWKDRAGQVLLTDMLDRPLLKMESGCITQCKTKELKDQVVSLLDAIRTGHMPPAKFPMVTRELFQAYIDMEEEMVARAEVDALAREEQKAALEMGL</sequence>
<evidence type="ECO:0000313" key="1">
    <source>
        <dbReference type="EMBL" id="HJH50524.1"/>
    </source>
</evidence>
<reference evidence="1" key="2">
    <citation type="submission" date="2021-09" db="EMBL/GenBank/DDBJ databases">
        <authorList>
            <person name="Gilroy R."/>
        </authorList>
    </citation>
    <scope>NUCLEOTIDE SEQUENCE</scope>
    <source>
        <strain evidence="1">USAMLcec4-12693</strain>
    </source>
</reference>
<accession>A0A9D3AJX0</accession>
<dbReference type="Proteomes" id="UP000813420">
    <property type="component" value="Unassembled WGS sequence"/>
</dbReference>
<reference evidence="1" key="1">
    <citation type="journal article" date="2021" name="PeerJ">
        <title>Extensive microbial diversity within the chicken gut microbiome revealed by metagenomics and culture.</title>
        <authorList>
            <person name="Gilroy R."/>
            <person name="Ravi A."/>
            <person name="Getino M."/>
            <person name="Pursley I."/>
            <person name="Horton D.L."/>
            <person name="Alikhan N.F."/>
            <person name="Baker D."/>
            <person name="Gharbi K."/>
            <person name="Hall N."/>
            <person name="Watson M."/>
            <person name="Adriaenssens E.M."/>
            <person name="Foster-Nyarko E."/>
            <person name="Jarju S."/>
            <person name="Secka A."/>
            <person name="Antonio M."/>
            <person name="Oren A."/>
            <person name="Chaudhuri R.R."/>
            <person name="La Ragione R."/>
            <person name="Hildebrand F."/>
            <person name="Pallen M.J."/>
        </authorList>
    </citation>
    <scope>NUCLEOTIDE SEQUENCE</scope>
    <source>
        <strain evidence="1">USAMLcec4-12693</strain>
    </source>
</reference>
<comment type="caution">
    <text evidence="1">The sequence shown here is derived from an EMBL/GenBank/DDBJ whole genome shotgun (WGS) entry which is preliminary data.</text>
</comment>
<name>A0A9D3AJX0_9FIRM</name>
<dbReference type="AlphaFoldDB" id="A0A9D3AJX0"/>
<gene>
    <name evidence="1" type="ORF">K8V39_09700</name>
</gene>
<organism evidence="1 2">
    <name type="scientific">Merdimonas faecis</name>
    <dbReference type="NCBI Taxonomy" id="1653435"/>
    <lineage>
        <taxon>Bacteria</taxon>
        <taxon>Bacillati</taxon>
        <taxon>Bacillota</taxon>
        <taxon>Clostridia</taxon>
        <taxon>Lachnospirales</taxon>
        <taxon>Lachnospiraceae</taxon>
        <taxon>Merdimonas</taxon>
    </lineage>
</organism>
<evidence type="ECO:0000313" key="2">
    <source>
        <dbReference type="Proteomes" id="UP000813420"/>
    </source>
</evidence>
<dbReference type="RefSeq" id="WP_087376111.1">
    <property type="nucleotide sequence ID" value="NZ_DYXE01000082.1"/>
</dbReference>
<proteinExistence type="predicted"/>